<sequence length="470" mass="55058">MAFINDDFMLQNDTAKFLYHTYAKSLPIFDYHCHLDVKLIAKDYQFSSIAELWLAGDHYKWRAMRANGISEEMITGNASSVEKFEAWSKTIENCIGNPLYHWTHLELKNYFGIDELLNENNWKEIYNKANKVIKEEQLTARKLLQLSNVTYICTTDNPLDSLEYHDKISADKNFKIKVLPSFRPDEAFTIGEKKFVDFVKKLAQITNTTIKSYSDFVKCLEERVDYFDKRGAFISDHSFEKLFFKESTDEEVEAIFQKSLNENQITDEEYKKFISRLIIDLGAIYHKKNWVMQIHFGAIRNNNTVMYERLGPDTGFDSIADQSDLAYALNRLLDTMYQRNTLPKMIIYNLNPEYNHIVASAIANFQSNEEGIKNKIQFGAGWWFNDTEQGMLRQMSTLADHGLLMHFTGMVTDSRSFLSFPRHEYFRRILCNYIGEQVEEGKFPNDKKLLKKLVENICYYNALNFFAKDI</sequence>
<evidence type="ECO:0000256" key="5">
    <source>
        <dbReference type="ARBA" id="ARBA00020555"/>
    </source>
</evidence>
<reference evidence="8" key="1">
    <citation type="journal article" date="2016" name="Genome Announc.">
        <title>Draft Genome Sequence of the Syntrophic Lactate-Degrading Bacterium Tepidanaerobacter syntrophicus JLT.</title>
        <authorList>
            <person name="Matsuura N."/>
            <person name="Ohashi A."/>
            <person name="Tourlousse D.M."/>
            <person name="Sekiguchi Y."/>
        </authorList>
    </citation>
    <scope>NUCLEOTIDE SEQUENCE [LARGE SCALE GENOMIC DNA]</scope>
    <source>
        <strain evidence="8">JL</strain>
    </source>
</reference>
<dbReference type="PANTHER" id="PTHR30068">
    <property type="entry name" value="URONATE ISOMERASE"/>
    <property type="match status" value="1"/>
</dbReference>
<dbReference type="Gene3D" id="3.20.20.140">
    <property type="entry name" value="Metal-dependent hydrolases"/>
    <property type="match status" value="1"/>
</dbReference>
<dbReference type="OrthoDB" id="9766564at2"/>
<dbReference type="SUPFAM" id="SSF51556">
    <property type="entry name" value="Metallo-dependent hydrolases"/>
    <property type="match status" value="1"/>
</dbReference>
<dbReference type="EC" id="5.3.1.12" evidence="4 7"/>
<evidence type="ECO:0000313" key="8">
    <source>
        <dbReference type="EMBL" id="GAQ26055.1"/>
    </source>
</evidence>
<comment type="pathway">
    <text evidence="2 7">Carbohydrate metabolism; pentose and glucuronate interconversion.</text>
</comment>
<comment type="catalytic activity">
    <reaction evidence="1 7">
        <text>D-glucuronate = D-fructuronate</text>
        <dbReference type="Rhea" id="RHEA:13049"/>
        <dbReference type="ChEBI" id="CHEBI:58720"/>
        <dbReference type="ChEBI" id="CHEBI:59863"/>
        <dbReference type="EC" id="5.3.1.12"/>
    </reaction>
</comment>
<dbReference type="EMBL" id="DF977003">
    <property type="protein sequence ID" value="GAQ26055.1"/>
    <property type="molecule type" value="Genomic_DNA"/>
</dbReference>
<organism evidence="8">
    <name type="scientific">Tepidanaerobacter syntrophicus</name>
    <dbReference type="NCBI Taxonomy" id="224999"/>
    <lineage>
        <taxon>Bacteria</taxon>
        <taxon>Bacillati</taxon>
        <taxon>Bacillota</taxon>
        <taxon>Clostridia</taxon>
        <taxon>Thermosediminibacterales</taxon>
        <taxon>Tepidanaerobacteraceae</taxon>
        <taxon>Tepidanaerobacter</taxon>
    </lineage>
</organism>
<dbReference type="Proteomes" id="UP000062160">
    <property type="component" value="Unassembled WGS sequence"/>
</dbReference>
<dbReference type="InterPro" id="IPR032466">
    <property type="entry name" value="Metal_Hydrolase"/>
</dbReference>
<protein>
    <recommendedName>
        <fullName evidence="5 7">Uronate isomerase</fullName>
        <ecNumber evidence="4 7">5.3.1.12</ecNumber>
    </recommendedName>
    <alternativeName>
        <fullName evidence="7">Glucuronate isomerase</fullName>
    </alternativeName>
    <alternativeName>
        <fullName evidence="7">Uronic isomerase</fullName>
    </alternativeName>
</protein>
<proteinExistence type="inferred from homology"/>
<dbReference type="GO" id="GO:0042840">
    <property type="term" value="P:D-glucuronate catabolic process"/>
    <property type="evidence" value="ECO:0007669"/>
    <property type="project" value="TreeGrafter"/>
</dbReference>
<dbReference type="Pfam" id="PF02614">
    <property type="entry name" value="UxaC"/>
    <property type="match status" value="1"/>
</dbReference>
<evidence type="ECO:0000256" key="4">
    <source>
        <dbReference type="ARBA" id="ARBA00012546"/>
    </source>
</evidence>
<dbReference type="InterPro" id="IPR003766">
    <property type="entry name" value="Uronate_isomerase"/>
</dbReference>
<keyword evidence="6 7" id="KW-0413">Isomerase</keyword>
<accession>A0A0U9HSK0</accession>
<dbReference type="PANTHER" id="PTHR30068:SF4">
    <property type="entry name" value="URONATE ISOMERASE"/>
    <property type="match status" value="1"/>
</dbReference>
<comment type="similarity">
    <text evidence="3 7">Belongs to the metallo-dependent hydrolases superfamily. Uronate isomerase family.</text>
</comment>
<keyword evidence="9" id="KW-1185">Reference proteome</keyword>
<dbReference type="Gene3D" id="1.10.2020.10">
    <property type="entry name" value="uronate isomerase, domain 2, chain A"/>
    <property type="match status" value="1"/>
</dbReference>
<dbReference type="NCBIfam" id="NF002794">
    <property type="entry name" value="PRK02925.1"/>
    <property type="match status" value="1"/>
</dbReference>
<evidence type="ECO:0000256" key="6">
    <source>
        <dbReference type="ARBA" id="ARBA00023235"/>
    </source>
</evidence>
<dbReference type="HAMAP" id="MF_00675">
    <property type="entry name" value="UxaC"/>
    <property type="match status" value="1"/>
</dbReference>
<evidence type="ECO:0000313" key="9">
    <source>
        <dbReference type="Proteomes" id="UP000062160"/>
    </source>
</evidence>
<evidence type="ECO:0000256" key="1">
    <source>
        <dbReference type="ARBA" id="ARBA00001165"/>
    </source>
</evidence>
<dbReference type="AlphaFoldDB" id="A0A0U9HSK0"/>
<dbReference type="UniPathway" id="UPA00246"/>
<dbReference type="GO" id="GO:0008880">
    <property type="term" value="F:glucuronate isomerase activity"/>
    <property type="evidence" value="ECO:0007669"/>
    <property type="project" value="UniProtKB-UniRule"/>
</dbReference>
<gene>
    <name evidence="7" type="primary">uxaC</name>
    <name evidence="8" type="ORF">TSYNT_9311</name>
</gene>
<evidence type="ECO:0000256" key="7">
    <source>
        <dbReference type="HAMAP-Rule" id="MF_00675"/>
    </source>
</evidence>
<dbReference type="GO" id="GO:0019698">
    <property type="term" value="P:D-galacturonate catabolic process"/>
    <property type="evidence" value="ECO:0007669"/>
    <property type="project" value="TreeGrafter"/>
</dbReference>
<comment type="catalytic activity">
    <reaction evidence="7">
        <text>aldehydo-D-galacturonate = keto-D-tagaturonate</text>
        <dbReference type="Rhea" id="RHEA:27702"/>
        <dbReference type="ChEBI" id="CHEBI:12952"/>
        <dbReference type="ChEBI" id="CHEBI:17886"/>
    </reaction>
</comment>
<evidence type="ECO:0000256" key="3">
    <source>
        <dbReference type="ARBA" id="ARBA00008397"/>
    </source>
</evidence>
<name>A0A0U9HSK0_9FIRM</name>
<dbReference type="RefSeq" id="WP_059033798.1">
    <property type="nucleotide sequence ID" value="NZ_BSDN01000007.1"/>
</dbReference>
<dbReference type="STRING" id="224999.GCA_001485475_02094"/>
<evidence type="ECO:0000256" key="2">
    <source>
        <dbReference type="ARBA" id="ARBA00004892"/>
    </source>
</evidence>